<organism evidence="2">
    <name type="scientific">Anopheles marajoara</name>
    <dbReference type="NCBI Taxonomy" id="58244"/>
    <lineage>
        <taxon>Eukaryota</taxon>
        <taxon>Metazoa</taxon>
        <taxon>Ecdysozoa</taxon>
        <taxon>Arthropoda</taxon>
        <taxon>Hexapoda</taxon>
        <taxon>Insecta</taxon>
        <taxon>Pterygota</taxon>
        <taxon>Neoptera</taxon>
        <taxon>Endopterygota</taxon>
        <taxon>Diptera</taxon>
        <taxon>Nematocera</taxon>
        <taxon>Culicoidea</taxon>
        <taxon>Culicidae</taxon>
        <taxon>Anophelinae</taxon>
        <taxon>Anopheles</taxon>
    </lineage>
</organism>
<proteinExistence type="predicted"/>
<dbReference type="EMBL" id="GGFJ01013845">
    <property type="protein sequence ID" value="MBW62986.1"/>
    <property type="molecule type" value="Transcribed_RNA"/>
</dbReference>
<accession>A0A2M4CCB3</accession>
<keyword evidence="1" id="KW-0732">Signal</keyword>
<dbReference type="AlphaFoldDB" id="A0A2M4CCB3"/>
<evidence type="ECO:0000313" key="2">
    <source>
        <dbReference type="EMBL" id="MBW62986.1"/>
    </source>
</evidence>
<name>A0A2M4CCB3_9DIPT</name>
<protein>
    <submittedName>
        <fullName evidence="2">Putative secreted protein</fullName>
    </submittedName>
</protein>
<reference evidence="2" key="1">
    <citation type="submission" date="2018-01" db="EMBL/GenBank/DDBJ databases">
        <title>An insight into the sialome of Amazonian anophelines.</title>
        <authorList>
            <person name="Ribeiro J.M."/>
            <person name="Scarpassa V."/>
            <person name="Calvo E."/>
        </authorList>
    </citation>
    <scope>NUCLEOTIDE SEQUENCE</scope>
    <source>
        <tissue evidence="2">Salivary glands</tissue>
    </source>
</reference>
<feature type="signal peptide" evidence="1">
    <location>
        <begin position="1"/>
        <end position="18"/>
    </location>
</feature>
<evidence type="ECO:0000256" key="1">
    <source>
        <dbReference type="SAM" id="SignalP"/>
    </source>
</evidence>
<feature type="chain" id="PRO_5014746873" evidence="1">
    <location>
        <begin position="19"/>
        <end position="77"/>
    </location>
</feature>
<sequence length="77" mass="8420">MGFYGMALLLCFIFLSVPAPSPPLKTPKTITHPQRSSRRIKQASLATFFTAYSKPNRPFSTHSGVGSLCLSCSVRSK</sequence>